<dbReference type="CDD" id="cd23992">
    <property type="entry name" value="PBP_GOBP"/>
    <property type="match status" value="1"/>
</dbReference>
<accession>M3VK48</accession>
<name>M3VK48_IPSTY</name>
<organism evidence="1">
    <name type="scientific">Ips typographus</name>
    <name type="common">European spruce bark beetle</name>
    <dbReference type="NCBI Taxonomy" id="55986"/>
    <lineage>
        <taxon>Eukaryota</taxon>
        <taxon>Metazoa</taxon>
        <taxon>Ecdysozoa</taxon>
        <taxon>Arthropoda</taxon>
        <taxon>Hexapoda</taxon>
        <taxon>Insecta</taxon>
        <taxon>Pterygota</taxon>
        <taxon>Neoptera</taxon>
        <taxon>Endopterygota</taxon>
        <taxon>Coleoptera</taxon>
        <taxon>Polyphaga</taxon>
        <taxon>Cucujiformia</taxon>
        <taxon>Curculionidae</taxon>
        <taxon>Scolytinae</taxon>
        <taxon>Ips</taxon>
    </lineage>
</organism>
<dbReference type="EMBL" id="GACR01000070">
    <property type="protein sequence ID" value="JAA74391.1"/>
    <property type="molecule type" value="mRNA"/>
</dbReference>
<proteinExistence type="evidence at transcript level"/>
<protein>
    <submittedName>
        <fullName evidence="1">Odorant binding protein 6</fullName>
    </submittedName>
</protein>
<dbReference type="InterPro" id="IPR036728">
    <property type="entry name" value="PBP_GOBP_sf"/>
</dbReference>
<dbReference type="GO" id="GO:0005549">
    <property type="term" value="F:odorant binding"/>
    <property type="evidence" value="ECO:0007669"/>
    <property type="project" value="InterPro"/>
</dbReference>
<dbReference type="SUPFAM" id="SSF47565">
    <property type="entry name" value="Insect pheromone/odorant-binding proteins"/>
    <property type="match status" value="1"/>
</dbReference>
<evidence type="ECO:0000313" key="1">
    <source>
        <dbReference type="EMBL" id="JAA74391.1"/>
    </source>
</evidence>
<dbReference type="AlphaFoldDB" id="M3VK48"/>
<dbReference type="Gene3D" id="1.10.238.20">
    <property type="entry name" value="Pheromone/general odorant binding protein domain"/>
    <property type="match status" value="1"/>
</dbReference>
<dbReference type="InterPro" id="IPR006170">
    <property type="entry name" value="PBP/GOBP"/>
</dbReference>
<dbReference type="Pfam" id="PF01395">
    <property type="entry name" value="PBP_GOBP"/>
    <property type="match status" value="1"/>
</dbReference>
<gene>
    <name evidence="1" type="primary">ItypOBP6</name>
</gene>
<sequence length="152" mass="17339">MVLYLCDLVQLAPTNQTEEVTTSTKRQLTREKKKKIGKTCMLETGVRIETILRAIKEDIPKNDEKYKSYLVCSYKKQGYLSEDGGTMLYDNLYSFLQESAGYAKEDLHYIDDCKTITAETPGDLCLKKLVGILDGLHKVEKNREIDTNTIES</sequence>
<reference evidence="1" key="1">
    <citation type="journal article" date="2013" name="BMC Genomics">
        <title>Antennal transcriptome analysis of the chemosensory gene families in the tree killing bark beetles, Ips typographus and Dendroctonus ponderosae (Coleoptera: Curculionidae: Scolytinae).</title>
        <authorList>
            <person name="Andersson M.N."/>
            <person name="Grosse-Wilde E."/>
            <person name="Keeling C.I."/>
            <person name="Bengtsson J.M."/>
            <person name="Yuen M.M."/>
            <person name="Li M."/>
            <person name="Hillbur Y."/>
            <person name="Bohlmann J."/>
            <person name="Hansson B.S."/>
            <person name="Schlyter F."/>
        </authorList>
    </citation>
    <scope>NUCLEOTIDE SEQUENCE</scope>
</reference>